<dbReference type="NCBIfam" id="NF002730">
    <property type="entry name" value="PRK02628.1"/>
    <property type="match status" value="1"/>
</dbReference>
<dbReference type="InterPro" id="IPR036526">
    <property type="entry name" value="C-N_Hydrolase_sf"/>
</dbReference>
<dbReference type="Pfam" id="PF00795">
    <property type="entry name" value="CN_hydrolase"/>
    <property type="match status" value="1"/>
</dbReference>
<dbReference type="AlphaFoldDB" id="A0A9D2H770"/>
<dbReference type="InterPro" id="IPR041856">
    <property type="entry name" value="NAD+_synth_C"/>
</dbReference>
<evidence type="ECO:0000259" key="9">
    <source>
        <dbReference type="PROSITE" id="PS50263"/>
    </source>
</evidence>
<dbReference type="Pfam" id="PF02540">
    <property type="entry name" value="NAD_synthase"/>
    <property type="match status" value="1"/>
</dbReference>
<evidence type="ECO:0000256" key="6">
    <source>
        <dbReference type="ARBA" id="ARBA00023027"/>
    </source>
</evidence>
<accession>A0A9D2H770</accession>
<dbReference type="InterPro" id="IPR022310">
    <property type="entry name" value="NAD/GMP_synthase"/>
</dbReference>
<feature type="binding site" evidence="7">
    <location>
        <position position="258"/>
    </location>
    <ligand>
        <name>L-glutamine</name>
        <dbReference type="ChEBI" id="CHEBI:58359"/>
    </ligand>
</feature>
<feature type="domain" description="CN hydrolase" evidence="9">
    <location>
        <begin position="67"/>
        <end position="331"/>
    </location>
</feature>
<dbReference type="SUPFAM" id="SSF52402">
    <property type="entry name" value="Adenine nucleotide alpha hydrolases-like"/>
    <property type="match status" value="1"/>
</dbReference>
<feature type="active site" description="Proton acceptor; for glutaminase activity" evidence="7">
    <location>
        <position position="107"/>
    </location>
</feature>
<dbReference type="CDD" id="cd07570">
    <property type="entry name" value="GAT_Gln-NAD-synth"/>
    <property type="match status" value="1"/>
</dbReference>
<evidence type="ECO:0000256" key="4">
    <source>
        <dbReference type="ARBA" id="ARBA00022741"/>
    </source>
</evidence>
<feature type="binding site" evidence="7">
    <location>
        <position position="264"/>
    </location>
    <ligand>
        <name>L-glutamine</name>
        <dbReference type="ChEBI" id="CHEBI:58359"/>
    </ligand>
</feature>
<comment type="caution">
    <text evidence="10">The sequence shown here is derived from an EMBL/GenBank/DDBJ whole genome shotgun (WGS) entry which is preliminary data.</text>
</comment>
<proteinExistence type="inferred from homology"/>
<organism evidence="10 11">
    <name type="scientific">Candidatus Microbacterium stercoravium</name>
    <dbReference type="NCBI Taxonomy" id="2838697"/>
    <lineage>
        <taxon>Bacteria</taxon>
        <taxon>Bacillati</taxon>
        <taxon>Actinomycetota</taxon>
        <taxon>Actinomycetes</taxon>
        <taxon>Micrococcales</taxon>
        <taxon>Microbacteriaceae</taxon>
        <taxon>Microbacterium</taxon>
    </lineage>
</organism>
<keyword evidence="5 7" id="KW-0067">ATP-binding</keyword>
<dbReference type="CDD" id="cd00553">
    <property type="entry name" value="NAD_synthase"/>
    <property type="match status" value="1"/>
</dbReference>
<comment type="catalytic activity">
    <reaction evidence="7 8">
        <text>deamido-NAD(+) + L-glutamine + ATP + H2O = L-glutamate + AMP + diphosphate + NAD(+) + H(+)</text>
        <dbReference type="Rhea" id="RHEA:24384"/>
        <dbReference type="ChEBI" id="CHEBI:15377"/>
        <dbReference type="ChEBI" id="CHEBI:15378"/>
        <dbReference type="ChEBI" id="CHEBI:29985"/>
        <dbReference type="ChEBI" id="CHEBI:30616"/>
        <dbReference type="ChEBI" id="CHEBI:33019"/>
        <dbReference type="ChEBI" id="CHEBI:57540"/>
        <dbReference type="ChEBI" id="CHEBI:58359"/>
        <dbReference type="ChEBI" id="CHEBI:58437"/>
        <dbReference type="ChEBI" id="CHEBI:456215"/>
        <dbReference type="EC" id="6.3.5.1"/>
    </reaction>
</comment>
<dbReference type="Gene3D" id="3.60.110.10">
    <property type="entry name" value="Carbon-nitrogen hydrolase"/>
    <property type="match status" value="1"/>
</dbReference>
<feature type="binding site" evidence="7">
    <location>
        <position position="532"/>
    </location>
    <ligand>
        <name>ATP</name>
        <dbReference type="ChEBI" id="CHEBI:30616"/>
    </ligand>
</feature>
<dbReference type="GO" id="GO:0009435">
    <property type="term" value="P:NAD+ biosynthetic process"/>
    <property type="evidence" value="ECO:0007669"/>
    <property type="project" value="UniProtKB-UniRule"/>
</dbReference>
<name>A0A9D2H770_9MICO</name>
<sequence length="733" mass="79685">MFVADDSHASRLRATPDRRAPRAVLVPFDAGEHALFAHEVGHSSAVRWKTVSVTDFDALSAYRHGFARVAACHIPVAIADPAANAQAVIDAARHLDDESVAVAVFPELSLTGYAIEDLVMQDVVLDGVLTALETVRDASEWIMPLILVGAPLARDGRIFNCAVAIHRGKILGVVPKTYLPTYREFYERRWYASGDGEHGTIRIGDDEVPFGSDLLFEATDVAGLVVHAEVCEDMWVPIPPSSHAALAGATVLLNLSGSPITIARADDRHTLAKSASMRCLAVYAYAAAGLGESTTDLSWDGQTMIYEAGTLLAETPRFSSERTFSIADVDLDALRQARIRQGTFDDNRRAAGAEMRRIPFGLRPPKHDIGLRRVVDRFPFVPDDPARLAQDCYEAFHIQVSGLVQRLTAIGSPKPVIGVSGGLDSTHALLVIARAMDEMDRPRSDILAYTLPGFGTSDRTRANAEALARSVGATFDTLDIRPAATEMLKQMGHPFGSGEPVYDVTFENVQAGLRTDYLFRLANHHGGIVVGTGDLSEAALGWSTYGVGDQMSHYVVNSGVPKTLIQHLIRWVVSDTSGVTEDEARILQSVLDTEISPELVPVGQDGKAQSTEDTIGPYNLHDFTLAHVLRYGQRPSKVAFLALHAWSDASRGAWPAGFPEGSRPEYDLDAITTWLRLFLKRFFGFAQFKRSAMPNGPKVSPIGSLSPRGDWRAPSDGNAKAWLAELDSVFPEQ</sequence>
<feature type="active site" description="For glutaminase activity" evidence="7">
    <location>
        <position position="176"/>
    </location>
</feature>
<evidence type="ECO:0000256" key="3">
    <source>
        <dbReference type="ARBA" id="ARBA00022598"/>
    </source>
</evidence>
<dbReference type="EMBL" id="DXAM01000123">
    <property type="protein sequence ID" value="HJA04931.1"/>
    <property type="molecule type" value="Genomic_DNA"/>
</dbReference>
<comment type="function">
    <text evidence="7">Catalyzes the ATP-dependent amidation of deamido-NAD to form NAD. Uses L-glutamine as a nitrogen source.</text>
</comment>
<dbReference type="PANTHER" id="PTHR23090">
    <property type="entry name" value="NH 3 /GLUTAMINE-DEPENDENT NAD + SYNTHETASE"/>
    <property type="match status" value="1"/>
</dbReference>
<dbReference type="GO" id="GO:0003952">
    <property type="term" value="F:NAD+ synthase (glutamine-hydrolyzing) activity"/>
    <property type="evidence" value="ECO:0007669"/>
    <property type="project" value="UniProtKB-UniRule"/>
</dbReference>
<dbReference type="SUPFAM" id="SSF56317">
    <property type="entry name" value="Carbon-nitrogen hydrolase"/>
    <property type="match status" value="1"/>
</dbReference>
<dbReference type="GO" id="GO:0008795">
    <property type="term" value="F:NAD+ synthase activity"/>
    <property type="evidence" value="ECO:0007669"/>
    <property type="project" value="UniProtKB-UniRule"/>
</dbReference>
<dbReference type="PROSITE" id="PS50263">
    <property type="entry name" value="CN_HYDROLASE"/>
    <property type="match status" value="1"/>
</dbReference>
<dbReference type="FunFam" id="1.10.10.1140:FF:000001">
    <property type="entry name" value="Glutamine-dependent NAD(+) synthetase"/>
    <property type="match status" value="1"/>
</dbReference>
<feature type="binding site" evidence="7">
    <location>
        <begin position="418"/>
        <end position="425"/>
    </location>
    <ligand>
        <name>ATP</name>
        <dbReference type="ChEBI" id="CHEBI:30616"/>
    </ligand>
</feature>
<feature type="active site" description="Nucleophile; for glutaminase activity" evidence="7">
    <location>
        <position position="231"/>
    </location>
</feature>
<feature type="binding site" evidence="7">
    <location>
        <position position="182"/>
    </location>
    <ligand>
        <name>L-glutamine</name>
        <dbReference type="ChEBI" id="CHEBI:58359"/>
    </ligand>
</feature>
<evidence type="ECO:0000313" key="10">
    <source>
        <dbReference type="EMBL" id="HJA04931.1"/>
    </source>
</evidence>
<dbReference type="Proteomes" id="UP000824220">
    <property type="component" value="Unassembled WGS sequence"/>
</dbReference>
<evidence type="ECO:0000256" key="1">
    <source>
        <dbReference type="ARBA" id="ARBA00005188"/>
    </source>
</evidence>
<reference evidence="10" key="1">
    <citation type="journal article" date="2021" name="PeerJ">
        <title>Extensive microbial diversity within the chicken gut microbiome revealed by metagenomics and culture.</title>
        <authorList>
            <person name="Gilroy R."/>
            <person name="Ravi A."/>
            <person name="Getino M."/>
            <person name="Pursley I."/>
            <person name="Horton D.L."/>
            <person name="Alikhan N.F."/>
            <person name="Baker D."/>
            <person name="Gharbi K."/>
            <person name="Hall N."/>
            <person name="Watson M."/>
            <person name="Adriaenssens E.M."/>
            <person name="Foster-Nyarko E."/>
            <person name="Jarju S."/>
            <person name="Secka A."/>
            <person name="Antonio M."/>
            <person name="Oren A."/>
            <person name="Chaudhuri R.R."/>
            <person name="La Ragione R."/>
            <person name="Hildebrand F."/>
            <person name="Pallen M.J."/>
        </authorList>
    </citation>
    <scope>NUCLEOTIDE SEQUENCE</scope>
    <source>
        <strain evidence="10">ChiHjej8B7-3636</strain>
    </source>
</reference>
<reference evidence="10" key="2">
    <citation type="submission" date="2021-04" db="EMBL/GenBank/DDBJ databases">
        <authorList>
            <person name="Gilroy R."/>
        </authorList>
    </citation>
    <scope>NUCLEOTIDE SEQUENCE</scope>
    <source>
        <strain evidence="10">ChiHjej8B7-3636</strain>
    </source>
</reference>
<gene>
    <name evidence="7" type="primary">nadE</name>
    <name evidence="10" type="ORF">H9800_08735</name>
</gene>
<dbReference type="InterPro" id="IPR014729">
    <property type="entry name" value="Rossmann-like_a/b/a_fold"/>
</dbReference>
<dbReference type="FunFam" id="3.40.50.620:FF:000155">
    <property type="entry name" value="Glutamine-dependent NAD(+) synthetase"/>
    <property type="match status" value="1"/>
</dbReference>
<feature type="binding site" evidence="7">
    <location>
        <position position="508"/>
    </location>
    <ligand>
        <name>deamido-NAD(+)</name>
        <dbReference type="ChEBI" id="CHEBI:58437"/>
        <note>ligand shared between two neighboring subunits</note>
    </ligand>
</feature>
<feature type="binding site" evidence="7">
    <location>
        <position position="537"/>
    </location>
    <ligand>
        <name>deamido-NAD(+)</name>
        <dbReference type="ChEBI" id="CHEBI:58437"/>
        <note>ligand shared between two neighboring subunits</note>
    </ligand>
</feature>
<dbReference type="HAMAP" id="MF_02090">
    <property type="entry name" value="NadE_glutamine_dep"/>
    <property type="match status" value="1"/>
</dbReference>
<dbReference type="PIRSF" id="PIRSF006630">
    <property type="entry name" value="NADS_GAT"/>
    <property type="match status" value="1"/>
</dbReference>
<dbReference type="PANTHER" id="PTHR23090:SF9">
    <property type="entry name" value="GLUTAMINE-DEPENDENT NAD(+) SYNTHETASE"/>
    <property type="match status" value="1"/>
</dbReference>
<evidence type="ECO:0000256" key="8">
    <source>
        <dbReference type="PIRNR" id="PIRNR006630"/>
    </source>
</evidence>
<keyword evidence="3 7" id="KW-0436">Ligase</keyword>
<keyword evidence="6 7" id="KW-0520">NAD</keyword>
<dbReference type="EC" id="6.3.5.1" evidence="7 8"/>
<dbReference type="Gene3D" id="3.40.50.620">
    <property type="entry name" value="HUPs"/>
    <property type="match status" value="1"/>
</dbReference>
<comment type="similarity">
    <text evidence="2 7 8">In the C-terminal section; belongs to the NAD synthetase family.</text>
</comment>
<evidence type="ECO:0000256" key="2">
    <source>
        <dbReference type="ARBA" id="ARBA00007145"/>
    </source>
</evidence>
<comment type="pathway">
    <text evidence="1 7 8">Cofactor biosynthesis; NAD(+) biosynthesis; NAD(+) from deamido-NAD(+) (L-Gln route): step 1/1.</text>
</comment>
<dbReference type="GO" id="GO:0005524">
    <property type="term" value="F:ATP binding"/>
    <property type="evidence" value="ECO:0007669"/>
    <property type="project" value="UniProtKB-UniRule"/>
</dbReference>
<dbReference type="InterPro" id="IPR003694">
    <property type="entry name" value="NAD_synthase"/>
</dbReference>
<evidence type="ECO:0000256" key="5">
    <source>
        <dbReference type="ARBA" id="ARBA00022840"/>
    </source>
</evidence>
<protein>
    <recommendedName>
        <fullName evidence="7 8">Glutamine-dependent NAD(+) synthetase</fullName>
        <ecNumber evidence="7 8">6.3.5.1</ecNumber>
    </recommendedName>
    <alternativeName>
        <fullName evidence="7 8">NAD(+) synthase [glutamine-hydrolyzing]</fullName>
    </alternativeName>
</protein>
<keyword evidence="4 7" id="KW-0547">Nucleotide-binding</keyword>
<dbReference type="GO" id="GO:0005737">
    <property type="term" value="C:cytoplasm"/>
    <property type="evidence" value="ECO:0007669"/>
    <property type="project" value="InterPro"/>
</dbReference>
<feature type="binding site" evidence="7">
    <location>
        <begin position="542"/>
        <end position="545"/>
    </location>
    <ligand>
        <name>deamido-NAD(+)</name>
        <dbReference type="ChEBI" id="CHEBI:58437"/>
        <note>ligand shared between two neighboring subunits</note>
    </ligand>
</feature>
<dbReference type="InterPro" id="IPR014445">
    <property type="entry name" value="Gln-dep_NAD_synthase"/>
</dbReference>
<dbReference type="Gene3D" id="1.10.10.1140">
    <property type="entry name" value="Glutamine-dependent NAD+ synthetase, C-terminal domain"/>
    <property type="match status" value="1"/>
</dbReference>
<evidence type="ECO:0000313" key="11">
    <source>
        <dbReference type="Proteomes" id="UP000824220"/>
    </source>
</evidence>
<dbReference type="GO" id="GO:0004359">
    <property type="term" value="F:glutaminase activity"/>
    <property type="evidence" value="ECO:0007669"/>
    <property type="project" value="InterPro"/>
</dbReference>
<feature type="binding site" evidence="7">
    <location>
        <position position="689"/>
    </location>
    <ligand>
        <name>deamido-NAD(+)</name>
        <dbReference type="ChEBI" id="CHEBI:58437"/>
        <note>ligand shared between two neighboring subunits</note>
    </ligand>
</feature>
<evidence type="ECO:0000256" key="7">
    <source>
        <dbReference type="HAMAP-Rule" id="MF_02090"/>
    </source>
</evidence>
<dbReference type="InterPro" id="IPR003010">
    <property type="entry name" value="C-N_Hydrolase"/>
</dbReference>